<dbReference type="KEGG" id="nib:GU926_06310"/>
<evidence type="ECO:0000313" key="1">
    <source>
        <dbReference type="EMBL" id="QHL87070.1"/>
    </source>
</evidence>
<dbReference type="Proteomes" id="UP000464214">
    <property type="component" value="Chromosome"/>
</dbReference>
<dbReference type="RefSeq" id="WP_160690093.1">
    <property type="nucleotide sequence ID" value="NZ_CP047897.1"/>
</dbReference>
<dbReference type="AlphaFoldDB" id="A0A6P1NVJ5"/>
<sequence length="53" mass="5664">MKKLFLLAAFGMFAFASCKSTCPAYAVKTDRAADQKVLVKSNHQEAAAAQING</sequence>
<proteinExistence type="predicted"/>
<accession>A0A6P1NVJ5</accession>
<gene>
    <name evidence="1" type="ORF">GU926_06310</name>
</gene>
<dbReference type="PROSITE" id="PS51257">
    <property type="entry name" value="PROKAR_LIPOPROTEIN"/>
    <property type="match status" value="1"/>
</dbReference>
<name>A0A6P1NVJ5_9BACT</name>
<organism evidence="1 2">
    <name type="scientific">Nibribacter ruber</name>
    <dbReference type="NCBI Taxonomy" id="2698458"/>
    <lineage>
        <taxon>Bacteria</taxon>
        <taxon>Pseudomonadati</taxon>
        <taxon>Bacteroidota</taxon>
        <taxon>Cytophagia</taxon>
        <taxon>Cytophagales</taxon>
        <taxon>Hymenobacteraceae</taxon>
        <taxon>Nibribacter</taxon>
    </lineage>
</organism>
<keyword evidence="2" id="KW-1185">Reference proteome</keyword>
<evidence type="ECO:0000313" key="2">
    <source>
        <dbReference type="Proteomes" id="UP000464214"/>
    </source>
</evidence>
<reference evidence="1 2" key="1">
    <citation type="submission" date="2020-01" db="EMBL/GenBank/DDBJ databases">
        <authorList>
            <person name="Kim M."/>
        </authorList>
    </citation>
    <scope>NUCLEOTIDE SEQUENCE [LARGE SCALE GENOMIC DNA]</scope>
    <source>
        <strain evidence="1 2">BT10</strain>
    </source>
</reference>
<dbReference type="EMBL" id="CP047897">
    <property type="protein sequence ID" value="QHL87070.1"/>
    <property type="molecule type" value="Genomic_DNA"/>
</dbReference>
<protein>
    <submittedName>
        <fullName evidence="1">Uncharacterized protein</fullName>
    </submittedName>
</protein>